<proteinExistence type="predicted"/>
<feature type="domain" description="DUF2231" evidence="3">
    <location>
        <begin position="8"/>
        <end position="145"/>
    </location>
</feature>
<feature type="domain" description="DUF4440" evidence="4">
    <location>
        <begin position="227"/>
        <end position="334"/>
    </location>
</feature>
<evidence type="ECO:0000313" key="5">
    <source>
        <dbReference type="EMBL" id="WDI31965.1"/>
    </source>
</evidence>
<keyword evidence="2" id="KW-0812">Transmembrane</keyword>
<sequence length="350" mass="37733">MENIIEPNIHPILVHFAYALSITAFISYVLASFTPSGKWRETLRPAADWMLAFGALAIIATIAAGFQAYFTVAHDGPSHAAMTTHRNWAVPSGVAILLLALWRWMSRTKPASVIFLTFLAAAALSLSVTAWWGGKIVYGYGLGVKSMPTVTGEGHDHEHAPGQGHGDEATAESSGDHDDGHDHGTADDHESGEAHEHGDTASAEPGNDSAEPAAAFDADNYPTTPEAVVDAYSTALKAKDESAIRAMLAPDVIIAEGGGAERSVDEYAGHHMPADMAFTAAVDFSVKKRDVIAREDLATVISESQVHGTFRGENVHSRMMETMVLRRDDDRWRIVHIHWSSAPITGEHEH</sequence>
<organism evidence="5 6">
    <name type="scientific">Hyphococcus flavus</name>
    <dbReference type="NCBI Taxonomy" id="1866326"/>
    <lineage>
        <taxon>Bacteria</taxon>
        <taxon>Pseudomonadati</taxon>
        <taxon>Pseudomonadota</taxon>
        <taxon>Alphaproteobacteria</taxon>
        <taxon>Parvularculales</taxon>
        <taxon>Parvularculaceae</taxon>
        <taxon>Hyphococcus</taxon>
    </lineage>
</organism>
<evidence type="ECO:0000259" key="3">
    <source>
        <dbReference type="Pfam" id="PF09990"/>
    </source>
</evidence>
<reference evidence="5" key="1">
    <citation type="submission" date="2023-02" db="EMBL/GenBank/DDBJ databases">
        <title>Genome sequence of Hyphococcus flavus.</title>
        <authorList>
            <person name="Rong J.-C."/>
            <person name="Zhao Q."/>
            <person name="Yi M."/>
            <person name="Wu J.-Y."/>
        </authorList>
    </citation>
    <scope>NUCLEOTIDE SEQUENCE</scope>
    <source>
        <strain evidence="5">MCCC 1K03223</strain>
    </source>
</reference>
<name>A0AAE9ZJX2_9PROT</name>
<dbReference type="Pfam" id="PF14534">
    <property type="entry name" value="DUF4440"/>
    <property type="match status" value="1"/>
</dbReference>
<gene>
    <name evidence="5" type="ORF">PUV54_02020</name>
</gene>
<keyword evidence="6" id="KW-1185">Reference proteome</keyword>
<dbReference type="SUPFAM" id="SSF54427">
    <property type="entry name" value="NTF2-like"/>
    <property type="match status" value="1"/>
</dbReference>
<feature type="compositionally biased region" description="Basic and acidic residues" evidence="1">
    <location>
        <begin position="153"/>
        <end position="199"/>
    </location>
</feature>
<dbReference type="Proteomes" id="UP001214043">
    <property type="component" value="Chromosome"/>
</dbReference>
<evidence type="ECO:0000256" key="1">
    <source>
        <dbReference type="SAM" id="MobiDB-lite"/>
    </source>
</evidence>
<dbReference type="AlphaFoldDB" id="A0AAE9ZJX2"/>
<protein>
    <submittedName>
        <fullName evidence="5">Nuclear transport factor 2 family protein</fullName>
    </submittedName>
</protein>
<feature type="transmembrane region" description="Helical" evidence="2">
    <location>
        <begin position="112"/>
        <end position="132"/>
    </location>
</feature>
<dbReference type="EMBL" id="CP118166">
    <property type="protein sequence ID" value="WDI31965.1"/>
    <property type="molecule type" value="Genomic_DNA"/>
</dbReference>
<dbReference type="RefSeq" id="WP_274493849.1">
    <property type="nucleotide sequence ID" value="NZ_CP118166.1"/>
</dbReference>
<feature type="transmembrane region" description="Helical" evidence="2">
    <location>
        <begin position="12"/>
        <end position="34"/>
    </location>
</feature>
<evidence type="ECO:0000313" key="6">
    <source>
        <dbReference type="Proteomes" id="UP001214043"/>
    </source>
</evidence>
<evidence type="ECO:0000259" key="4">
    <source>
        <dbReference type="Pfam" id="PF14534"/>
    </source>
</evidence>
<feature type="transmembrane region" description="Helical" evidence="2">
    <location>
        <begin position="88"/>
        <end position="105"/>
    </location>
</feature>
<dbReference type="Gene3D" id="3.10.450.50">
    <property type="match status" value="1"/>
</dbReference>
<dbReference type="InterPro" id="IPR019251">
    <property type="entry name" value="DUF2231_TM"/>
</dbReference>
<accession>A0AAE9ZJX2</accession>
<keyword evidence="2" id="KW-1133">Transmembrane helix</keyword>
<feature type="region of interest" description="Disordered" evidence="1">
    <location>
        <begin position="151"/>
        <end position="221"/>
    </location>
</feature>
<evidence type="ECO:0000256" key="2">
    <source>
        <dbReference type="SAM" id="Phobius"/>
    </source>
</evidence>
<feature type="transmembrane region" description="Helical" evidence="2">
    <location>
        <begin position="46"/>
        <end position="68"/>
    </location>
</feature>
<dbReference type="InterPro" id="IPR027843">
    <property type="entry name" value="DUF4440"/>
</dbReference>
<dbReference type="Pfam" id="PF09990">
    <property type="entry name" value="DUF2231"/>
    <property type="match status" value="1"/>
</dbReference>
<dbReference type="KEGG" id="hfl:PUV54_02020"/>
<dbReference type="InterPro" id="IPR032710">
    <property type="entry name" value="NTF2-like_dom_sf"/>
</dbReference>
<keyword evidence="2" id="KW-0472">Membrane</keyword>